<comment type="caution">
    <text evidence="3">The sequence shown here is derived from an EMBL/GenBank/DDBJ whole genome shotgun (WGS) entry which is preliminary data.</text>
</comment>
<evidence type="ECO:0000256" key="1">
    <source>
        <dbReference type="SAM" id="MobiDB-lite"/>
    </source>
</evidence>
<protein>
    <recommendedName>
        <fullName evidence="5">GH26 domain-containing protein</fullName>
    </recommendedName>
</protein>
<organism evidence="3 4">
    <name type="scientific">Cryobacterium tepidiphilum</name>
    <dbReference type="NCBI Taxonomy" id="2486026"/>
    <lineage>
        <taxon>Bacteria</taxon>
        <taxon>Bacillati</taxon>
        <taxon>Actinomycetota</taxon>
        <taxon>Actinomycetes</taxon>
        <taxon>Micrococcales</taxon>
        <taxon>Microbacteriaceae</taxon>
        <taxon>Cryobacterium</taxon>
    </lineage>
</organism>
<feature type="signal peptide" evidence="2">
    <location>
        <begin position="1"/>
        <end position="36"/>
    </location>
</feature>
<gene>
    <name evidence="3" type="ORF">EEJ31_13510</name>
</gene>
<sequence>MAMPHTYRMRTRMLSVVAIALASVSLPLLGAQAANAASSHTSFAFKPDRGDAPQTSTHSTPKPGATLLGNDVSWPQCGRTLPSGQAFAIVGVTGGLANDTNPCFDSELAWAETSTGATVQPKVALYVNTANPGFAGSGGTWWPTSNVYPLSSDAAVDNPYGTCEGAYDPACAYMYGYAKAWDDVYLRGVDQPSHYTWWLDVETENTWSMDRTANAADLEGMTAMFHSVGARVGLYSTASMWNQIVGPLPESSVLRGLPSWLPGASSEKTAKAMCAAAPLTAGGTVTLTQFISRNLDVNVSCI</sequence>
<name>A0A3M8KVX1_9MICO</name>
<evidence type="ECO:0000256" key="2">
    <source>
        <dbReference type="SAM" id="SignalP"/>
    </source>
</evidence>
<dbReference type="Proteomes" id="UP000279859">
    <property type="component" value="Unassembled WGS sequence"/>
</dbReference>
<accession>A0A3M8KVX1</accession>
<dbReference type="SUPFAM" id="SSF51445">
    <property type="entry name" value="(Trans)glycosidases"/>
    <property type="match status" value="1"/>
</dbReference>
<proteinExistence type="predicted"/>
<evidence type="ECO:0000313" key="4">
    <source>
        <dbReference type="Proteomes" id="UP000279859"/>
    </source>
</evidence>
<evidence type="ECO:0000313" key="3">
    <source>
        <dbReference type="EMBL" id="RNE56514.1"/>
    </source>
</evidence>
<keyword evidence="4" id="KW-1185">Reference proteome</keyword>
<reference evidence="3 4" key="1">
    <citation type="submission" date="2018-11" db="EMBL/GenBank/DDBJ databases">
        <title>Cryobacterium sp. nov., isolated from rhizosphere soil of lettuce.</title>
        <authorList>
            <person name="Wang Y."/>
        </authorList>
    </citation>
    <scope>NUCLEOTIDE SEQUENCE [LARGE SCALE GENOMIC DNA]</scope>
    <source>
        <strain evidence="3 4">NEAU-85</strain>
    </source>
</reference>
<feature type="chain" id="PRO_5038950777" description="GH26 domain-containing protein" evidence="2">
    <location>
        <begin position="37"/>
        <end position="302"/>
    </location>
</feature>
<dbReference type="AlphaFoldDB" id="A0A3M8KVX1"/>
<dbReference type="OrthoDB" id="9779955at2"/>
<dbReference type="Gene3D" id="3.20.20.80">
    <property type="entry name" value="Glycosidases"/>
    <property type="match status" value="1"/>
</dbReference>
<evidence type="ECO:0008006" key="5">
    <source>
        <dbReference type="Google" id="ProtNLM"/>
    </source>
</evidence>
<dbReference type="InterPro" id="IPR017853">
    <property type="entry name" value="GH"/>
</dbReference>
<dbReference type="EMBL" id="RDSR01000029">
    <property type="protein sequence ID" value="RNE56514.1"/>
    <property type="molecule type" value="Genomic_DNA"/>
</dbReference>
<feature type="region of interest" description="Disordered" evidence="1">
    <location>
        <begin position="44"/>
        <end position="66"/>
    </location>
</feature>
<keyword evidence="2" id="KW-0732">Signal</keyword>